<evidence type="ECO:0000256" key="3">
    <source>
        <dbReference type="ARBA" id="ARBA00023002"/>
    </source>
</evidence>
<dbReference type="PANTHER" id="PTHR43105:SF9">
    <property type="entry name" value="NADPH-FE(3+) OXIDOREDUCTASE SUBUNIT ALPHA"/>
    <property type="match status" value="1"/>
</dbReference>
<dbReference type="EC" id="1.7.99.4" evidence="7"/>
<dbReference type="Gene3D" id="3.40.50.740">
    <property type="match status" value="1"/>
</dbReference>
<name>A0A292ZA94_SPHSA</name>
<reference evidence="8" key="6">
    <citation type="journal article" date="2021" name="Microbiol. Resour. Announc.">
        <title>Complete Genome Sequence of Sphingobium barthaii KK22, a High-Molecular-Weight Polycyclic Aromatic Hydrocarbon-Degrading Soil Bacterium.</title>
        <authorList>
            <person name="Mori J.F."/>
            <person name="Kanaly R.A."/>
        </authorList>
    </citation>
    <scope>NUCLEOTIDE SEQUENCE</scope>
    <source>
        <strain evidence="8">KK22</strain>
    </source>
</reference>
<keyword evidence="1" id="KW-0004">4Fe-4S</keyword>
<dbReference type="InterPro" id="IPR006963">
    <property type="entry name" value="Mopterin_OxRdtase_4Fe-4S_dom"/>
</dbReference>
<dbReference type="Pfam" id="PF00384">
    <property type="entry name" value="Molybdopterin"/>
    <property type="match status" value="1"/>
</dbReference>
<evidence type="ECO:0000313" key="9">
    <source>
        <dbReference type="Proteomes" id="UP000221538"/>
    </source>
</evidence>
<dbReference type="AlphaFoldDB" id="A0A292ZA94"/>
<protein>
    <submittedName>
        <fullName evidence="7">Assimilatory nitrate reductase large subunit</fullName>
        <ecNumber evidence="7">1.7.99.4</ecNumber>
    </submittedName>
    <submittedName>
        <fullName evidence="8">Molybdopterin-dependent oxidoreductase</fullName>
    </submittedName>
</protein>
<dbReference type="SUPFAM" id="SSF53706">
    <property type="entry name" value="Formate dehydrogenase/DMSO reductase, domains 1-3"/>
    <property type="match status" value="1"/>
</dbReference>
<accession>A0A292ZA94</accession>
<dbReference type="PANTHER" id="PTHR43105">
    <property type="entry name" value="RESPIRATORY NITRATE REDUCTASE"/>
    <property type="match status" value="1"/>
</dbReference>
<dbReference type="RefSeq" id="WP_099185231.1">
    <property type="nucleotide sequence ID" value="NZ_BEWI01000030.1"/>
</dbReference>
<dbReference type="Proteomes" id="UP000593663">
    <property type="component" value="Chromosome 1"/>
</dbReference>
<dbReference type="EMBL" id="CP060035">
    <property type="protein sequence ID" value="QOT71454.1"/>
    <property type="molecule type" value="Genomic_DNA"/>
</dbReference>
<evidence type="ECO:0000259" key="6">
    <source>
        <dbReference type="PROSITE" id="PS51669"/>
    </source>
</evidence>
<organism evidence="7 9">
    <name type="scientific">Sphingobium fuliginis (strain ATCC 27551)</name>
    <dbReference type="NCBI Taxonomy" id="336203"/>
    <lineage>
        <taxon>Bacteria</taxon>
        <taxon>Pseudomonadati</taxon>
        <taxon>Pseudomonadota</taxon>
        <taxon>Alphaproteobacteria</taxon>
        <taxon>Sphingomonadales</taxon>
        <taxon>Sphingomonadaceae</taxon>
        <taxon>Sphingobium</taxon>
    </lineage>
</organism>
<evidence type="ECO:0000256" key="1">
    <source>
        <dbReference type="ARBA" id="ARBA00022485"/>
    </source>
</evidence>
<dbReference type="GO" id="GO:0051539">
    <property type="term" value="F:4 iron, 4 sulfur cluster binding"/>
    <property type="evidence" value="ECO:0007669"/>
    <property type="project" value="UniProtKB-KW"/>
</dbReference>
<dbReference type="GO" id="GO:0016491">
    <property type="term" value="F:oxidoreductase activity"/>
    <property type="evidence" value="ECO:0007669"/>
    <property type="project" value="UniProtKB-KW"/>
</dbReference>
<keyword evidence="5" id="KW-0411">Iron-sulfur</keyword>
<dbReference type="EMBL" id="BEWI01000030">
    <property type="protein sequence ID" value="GAY19789.1"/>
    <property type="molecule type" value="Genomic_DNA"/>
</dbReference>
<reference evidence="7" key="4">
    <citation type="submission" date="2017-10" db="EMBL/GenBank/DDBJ databases">
        <authorList>
            <person name="Banno H."/>
            <person name="Chua N.-H."/>
        </authorList>
    </citation>
    <scope>NUCLEOTIDE SEQUENCE</scope>
    <source>
        <strain evidence="7">OMI</strain>
    </source>
</reference>
<proteinExistence type="predicted"/>
<dbReference type="Gene3D" id="2.20.25.90">
    <property type="entry name" value="ADC-like domains"/>
    <property type="match status" value="1"/>
</dbReference>
<dbReference type="PROSITE" id="PS51669">
    <property type="entry name" value="4FE4S_MOW_BIS_MGD"/>
    <property type="match status" value="1"/>
</dbReference>
<keyword evidence="4" id="KW-0408">Iron</keyword>
<evidence type="ECO:0000256" key="4">
    <source>
        <dbReference type="ARBA" id="ARBA00023004"/>
    </source>
</evidence>
<keyword evidence="2" id="KW-0479">Metal-binding</keyword>
<dbReference type="GO" id="GO:0016020">
    <property type="term" value="C:membrane"/>
    <property type="evidence" value="ECO:0007669"/>
    <property type="project" value="TreeGrafter"/>
</dbReference>
<evidence type="ECO:0000313" key="8">
    <source>
        <dbReference type="EMBL" id="QOT71454.1"/>
    </source>
</evidence>
<dbReference type="Proteomes" id="UP000221538">
    <property type="component" value="Unassembled WGS sequence"/>
</dbReference>
<evidence type="ECO:0000256" key="5">
    <source>
        <dbReference type="ARBA" id="ARBA00023014"/>
    </source>
</evidence>
<reference evidence="7 9" key="1">
    <citation type="journal article" date="2013" name="Biodegradation">
        <title>Occurrence of 4-tert-butylphenol (4-t-BP) biodegradation in an aquatic sample caused by the presence of Spirodela polyrrhiza and isolation of a 4-t-BP-utilizing bacterium.</title>
        <authorList>
            <person name="Ogata Y."/>
            <person name="Toyama T."/>
            <person name="Yu N."/>
            <person name="Wang X."/>
            <person name="Sei K."/>
            <person name="Ike M."/>
        </authorList>
    </citation>
    <scope>NUCLEOTIDE SEQUENCE [LARGE SCALE GENOMIC DNA]</scope>
    <source>
        <strain evidence="7 9">OMI</strain>
    </source>
</reference>
<reference evidence="7" key="3">
    <citation type="submission" date="2017-10" db="EMBL/GenBank/DDBJ databases">
        <title>Bioaugmenting a lab-scale membrane bioreactor with Sphingobium fuliginis OMI to degrade 4-tert-butylphenol.</title>
        <authorList>
            <person name="Takada K."/>
            <person name="Shiba T."/>
            <person name="Soda S."/>
            <person name="Inoue D."/>
            <person name="Miyake M."/>
            <person name="Eguchi M."/>
            <person name="Ike M."/>
        </authorList>
    </citation>
    <scope>NUCLEOTIDE SEQUENCE</scope>
    <source>
        <strain evidence="7">OMI</strain>
    </source>
</reference>
<dbReference type="GO" id="GO:0046872">
    <property type="term" value="F:metal ion binding"/>
    <property type="evidence" value="ECO:0007669"/>
    <property type="project" value="UniProtKB-KW"/>
</dbReference>
<keyword evidence="3 7" id="KW-0560">Oxidoreductase</keyword>
<dbReference type="Pfam" id="PF04879">
    <property type="entry name" value="Molybdop_Fe4S4"/>
    <property type="match status" value="1"/>
</dbReference>
<dbReference type="PROSITE" id="PS00551">
    <property type="entry name" value="MOLYBDOPTERIN_PROK_1"/>
    <property type="match status" value="1"/>
</dbReference>
<evidence type="ECO:0000256" key="2">
    <source>
        <dbReference type="ARBA" id="ARBA00022723"/>
    </source>
</evidence>
<reference evidence="7 9" key="2">
    <citation type="journal article" date="2013" name="Environ. Sci. Technol.">
        <title>The 4-tert-butylphenol-utilizing bacterium Sphingobium fuliginis OMI can degrade bisphenols via phenolic ring hydroxylation and meta-cleavage pathway.</title>
        <authorList>
            <person name="Ogata Y."/>
            <person name="Goda S."/>
            <person name="Toyama T."/>
            <person name="Sei K."/>
            <person name="Ike M."/>
        </authorList>
    </citation>
    <scope>NUCLEOTIDE SEQUENCE [LARGE SCALE GENOMIC DNA]</scope>
    <source>
        <strain evidence="7 9">OMI</strain>
    </source>
</reference>
<evidence type="ECO:0000313" key="7">
    <source>
        <dbReference type="EMBL" id="GAY19789.1"/>
    </source>
</evidence>
<evidence type="ECO:0000313" key="10">
    <source>
        <dbReference type="Proteomes" id="UP000593663"/>
    </source>
</evidence>
<dbReference type="InterPro" id="IPR027467">
    <property type="entry name" value="MopterinOxRdtase_cofactor_BS"/>
</dbReference>
<dbReference type="SMART" id="SM00926">
    <property type="entry name" value="Molybdop_Fe4S4"/>
    <property type="match status" value="1"/>
</dbReference>
<sequence length="559" mass="60468">MAVVRSLCGQCGVGCGIRAVTGEGREASIEGDPVHPANGGLLCTRSEALKDMFALEGRLLRPVVDGRAVGWDRAIDQAARRLSAVIDRHGPGSVAMHVPGGLLTEDYYVANKLMKGFIGSAHVEAPCSEAGGMAAAQRAAFGEDVMPAAYEDLAQADMLLLVGMPTARRHPVLHERMAEARAEQGARLILIAHAGDGPEVEADERLTVAPGSEAALLSGLLLHCHDNGLLDREFLERRLSVPAGFWAGLSRGHDLWSVARACGLAPGEVRAFYEQVAAAPRLVTLFSPHGQGEEAHRLSAAILNFHLATGRIGKAGAAPFAVTDAANGMGVREVGCRAGELAAHRDFSEDALAQVGRFWGATRLADRPGLAGEALAGAIEAGRIKALLMPGGLPSASHPIRGLLEQVPLVLLMTPWSEPEMDALRMVALPSPLWIEKDGTLTGADRLISRQRWLFPLPGETKPDWWILTRIAQAMGWRDAFHYERPAEIYREHVRLTAYRNEGRRLLNLKRHAPISNPAYDELTPWRWGEVPFDEGLFPTADGKARLIPFWDQAAFRAR</sequence>
<reference evidence="10" key="5">
    <citation type="submission" date="2020-08" db="EMBL/GenBank/DDBJ databases">
        <title>Complete genome sequence of Sphingobium barthaii strain KK22, a high-molecular-weight polycyclic aromatic hydrocarbon-degrading soil bacterium.</title>
        <authorList>
            <person name="Mori J.F."/>
            <person name="Kanaly R.A."/>
        </authorList>
    </citation>
    <scope>NUCLEOTIDE SEQUENCE [LARGE SCALE GENOMIC DNA]</scope>
    <source>
        <strain evidence="10">KK22</strain>
    </source>
</reference>
<dbReference type="Gene3D" id="3.40.228.10">
    <property type="entry name" value="Dimethylsulfoxide Reductase, domain 2"/>
    <property type="match status" value="1"/>
</dbReference>
<dbReference type="KEGG" id="sbar:H5V43_15465"/>
<dbReference type="InterPro" id="IPR006656">
    <property type="entry name" value="Mopterin_OxRdtase"/>
</dbReference>
<gene>
    <name evidence="8" type="ORF">H5V43_15465</name>
    <name evidence="7" type="ORF">SFOMI_0310</name>
</gene>
<dbReference type="InterPro" id="IPR050123">
    <property type="entry name" value="Prok_molybdopt-oxidoreductase"/>
</dbReference>
<feature type="domain" description="4Fe-4S Mo/W bis-MGD-type" evidence="6">
    <location>
        <begin position="1"/>
        <end position="57"/>
    </location>
</feature>